<dbReference type="InterPro" id="IPR036388">
    <property type="entry name" value="WH-like_DNA-bd_sf"/>
</dbReference>
<reference evidence="4 6" key="3">
    <citation type="submission" date="2019-11" db="EMBL/GenBank/DDBJ databases">
        <title>FDA dAtabase for Regulatory Grade micrObial Sequences (FDA-ARGOS): Supporting development and validation of Infectious Disease Dx tests.</title>
        <authorList>
            <person name="Damon A."/>
            <person name="Tallon L."/>
            <person name="Sadzewicz L."/>
            <person name="Vavikolanu K."/>
            <person name="Mehta A."/>
            <person name="Aluvathingal J."/>
            <person name="Nadendla S."/>
            <person name="Myers T."/>
            <person name="Yan Y."/>
            <person name="Sichtig H."/>
        </authorList>
    </citation>
    <scope>NUCLEOTIDE SEQUENCE [LARGE SCALE GENOMIC DNA]</scope>
    <source>
        <strain evidence="4 6">FDAARGOS_740</strain>
    </source>
</reference>
<dbReference type="InterPro" id="IPR052509">
    <property type="entry name" value="Metal_resp_DNA-bind_regulator"/>
</dbReference>
<dbReference type="SUPFAM" id="SSF46785">
    <property type="entry name" value="Winged helix' DNA-binding domain"/>
    <property type="match status" value="1"/>
</dbReference>
<evidence type="ECO:0000259" key="1">
    <source>
        <dbReference type="Pfam" id="PF03551"/>
    </source>
</evidence>
<dbReference type="EMBL" id="LSDC01000009">
    <property type="protein sequence ID" value="KXB64057.1"/>
    <property type="molecule type" value="Genomic_DNA"/>
</dbReference>
<name>A0A134A8N8_9BACL</name>
<dbReference type="OrthoDB" id="9814826at2"/>
<evidence type="ECO:0000313" key="6">
    <source>
        <dbReference type="Proteomes" id="UP000501205"/>
    </source>
</evidence>
<dbReference type="PATRIC" id="fig|1379.3.peg.83"/>
<dbReference type="EMBL" id="JAQMFS010000029">
    <property type="protein sequence ID" value="MDB6185658.1"/>
    <property type="molecule type" value="Genomic_DNA"/>
</dbReference>
<proteinExistence type="predicted"/>
<dbReference type="GeneID" id="93288126"/>
<dbReference type="EMBL" id="CP050965">
    <property type="protein sequence ID" value="QIX88829.1"/>
    <property type="molecule type" value="Genomic_DNA"/>
</dbReference>
<evidence type="ECO:0000313" key="3">
    <source>
        <dbReference type="EMBL" id="MDB6185658.1"/>
    </source>
</evidence>
<dbReference type="STRING" id="1379.HMPREF3186_00085"/>
<dbReference type="PANTHER" id="PTHR33169">
    <property type="entry name" value="PADR-FAMILY TRANSCRIPTIONAL REGULATOR"/>
    <property type="match status" value="1"/>
</dbReference>
<evidence type="ECO:0000313" key="5">
    <source>
        <dbReference type="Proteomes" id="UP000070355"/>
    </source>
</evidence>
<dbReference type="InterPro" id="IPR036390">
    <property type="entry name" value="WH_DNA-bd_sf"/>
</dbReference>
<dbReference type="Pfam" id="PF03551">
    <property type="entry name" value="PadR"/>
    <property type="match status" value="1"/>
</dbReference>
<dbReference type="Proteomes" id="UP001212217">
    <property type="component" value="Unassembled WGS sequence"/>
</dbReference>
<feature type="domain" description="Transcription regulator PadR N-terminal" evidence="1">
    <location>
        <begin position="24"/>
        <end position="88"/>
    </location>
</feature>
<keyword evidence="6" id="KW-1185">Reference proteome</keyword>
<accession>A0A134A8N8</accession>
<evidence type="ECO:0000313" key="2">
    <source>
        <dbReference type="EMBL" id="KXB64057.1"/>
    </source>
</evidence>
<reference evidence="3" key="4">
    <citation type="submission" date="2023-08" db="EMBL/GenBank/DDBJ databases">
        <title>Dental plaque isolates bound by oral lectin ZG16B.</title>
        <authorList>
            <person name="Ghosh S."/>
        </authorList>
    </citation>
    <scope>NUCLEOTIDE SEQUENCE</scope>
    <source>
        <strain evidence="3">DP3_5B</strain>
    </source>
</reference>
<protein>
    <submittedName>
        <fullName evidence="3">PadR family transcriptional regulator</fullName>
    </submittedName>
    <submittedName>
        <fullName evidence="2">Transcriptional regulator, PadR family</fullName>
    </submittedName>
</protein>
<reference evidence="5" key="2">
    <citation type="submission" date="2016-01" db="EMBL/GenBank/DDBJ databases">
        <authorList>
            <person name="Mitreva M."/>
            <person name="Pepin K.H."/>
            <person name="Mihindukulasuriya K.A."/>
            <person name="Fulton R."/>
            <person name="Fronick C."/>
            <person name="O'Laughlin M."/>
            <person name="Miner T."/>
            <person name="Herter B."/>
            <person name="Rosa B.A."/>
            <person name="Cordes M."/>
            <person name="Tomlinson C."/>
            <person name="Wollam A."/>
            <person name="Palsikar V.B."/>
            <person name="Mardis E.R."/>
            <person name="Wilson R.K."/>
        </authorList>
    </citation>
    <scope>NUCLEOTIDE SEQUENCE [LARGE SCALE GENOMIC DNA]</scope>
    <source>
        <strain evidence="5">DNF01167</strain>
    </source>
</reference>
<dbReference type="Proteomes" id="UP000501205">
    <property type="component" value="Chromosome"/>
</dbReference>
<dbReference type="InterPro" id="IPR005149">
    <property type="entry name" value="Tscrpt_reg_PadR_N"/>
</dbReference>
<evidence type="ECO:0000313" key="4">
    <source>
        <dbReference type="EMBL" id="QIX88829.1"/>
    </source>
</evidence>
<dbReference type="RefSeq" id="WP_003144244.1">
    <property type="nucleotide sequence ID" value="NZ_CABFLN010000034.1"/>
</dbReference>
<reference evidence="2" key="1">
    <citation type="submission" date="2016-01" db="EMBL/GenBank/DDBJ databases">
        <authorList>
            <person name="Oliw E.H."/>
        </authorList>
    </citation>
    <scope>NUCLEOTIDE SEQUENCE [LARGE SCALE GENOMIC DNA]</scope>
    <source>
        <strain evidence="2">DNF01167</strain>
    </source>
</reference>
<organism evidence="2 5">
    <name type="scientific">Gemella haemolysans</name>
    <dbReference type="NCBI Taxonomy" id="1379"/>
    <lineage>
        <taxon>Bacteria</taxon>
        <taxon>Bacillati</taxon>
        <taxon>Bacillota</taxon>
        <taxon>Bacilli</taxon>
        <taxon>Bacillales</taxon>
        <taxon>Gemellaceae</taxon>
        <taxon>Gemella</taxon>
    </lineage>
</organism>
<sequence>MAKLSPYETGELTDSIFFTLLVLTEPIHGYLIMQKVAEITDNNIIIGPATMYTTLGKMVSVGWIEDKEIDNSKKEYHITPKGMEVLEKNLKLRQFLLDVAKKFIGGGSDE</sequence>
<dbReference type="Proteomes" id="UP000070355">
    <property type="component" value="Unassembled WGS sequence"/>
</dbReference>
<dbReference type="Gene3D" id="1.10.10.10">
    <property type="entry name" value="Winged helix-like DNA-binding domain superfamily/Winged helix DNA-binding domain"/>
    <property type="match status" value="1"/>
</dbReference>
<gene>
    <name evidence="4" type="ORF">FOC48_08700</name>
    <name evidence="2" type="ORF">HMPREF3186_00085</name>
    <name evidence="3" type="ORF">PNO30_02560</name>
</gene>
<dbReference type="AlphaFoldDB" id="A0A134A8N8"/>
<dbReference type="PANTHER" id="PTHR33169:SF13">
    <property type="entry name" value="PADR-FAMILY TRANSCRIPTIONAL REGULATOR"/>
    <property type="match status" value="1"/>
</dbReference>